<feature type="transmembrane region" description="Helical" evidence="9">
    <location>
        <begin position="379"/>
        <end position="397"/>
    </location>
</feature>
<evidence type="ECO:0000256" key="3">
    <source>
        <dbReference type="ARBA" id="ARBA00022553"/>
    </source>
</evidence>
<feature type="transmembrane region" description="Helical" evidence="9">
    <location>
        <begin position="430"/>
        <end position="454"/>
    </location>
</feature>
<dbReference type="EMBL" id="JABWGO010000014">
    <property type="protein sequence ID" value="NUW46025.1"/>
    <property type="molecule type" value="Genomic_DNA"/>
</dbReference>
<dbReference type="AlphaFoldDB" id="A0A7Y6MGG3"/>
<feature type="domain" description="Histidine kinase/HSP90-like ATPase" evidence="10">
    <location>
        <begin position="195"/>
        <end position="281"/>
    </location>
</feature>
<evidence type="ECO:0000256" key="1">
    <source>
        <dbReference type="ARBA" id="ARBA00000085"/>
    </source>
</evidence>
<evidence type="ECO:0000256" key="5">
    <source>
        <dbReference type="ARBA" id="ARBA00022741"/>
    </source>
</evidence>
<accession>A0A7Y6MGG3</accession>
<dbReference type="GO" id="GO:0005524">
    <property type="term" value="F:ATP binding"/>
    <property type="evidence" value="ECO:0007669"/>
    <property type="project" value="UniProtKB-KW"/>
</dbReference>
<evidence type="ECO:0000313" key="13">
    <source>
        <dbReference type="Proteomes" id="UP000546126"/>
    </source>
</evidence>
<dbReference type="Pfam" id="PF07730">
    <property type="entry name" value="HisKA_3"/>
    <property type="match status" value="1"/>
</dbReference>
<keyword evidence="13" id="KW-1185">Reference proteome</keyword>
<dbReference type="Pfam" id="PF02518">
    <property type="entry name" value="HATPase_c"/>
    <property type="match status" value="1"/>
</dbReference>
<keyword evidence="6" id="KW-0418">Kinase</keyword>
<dbReference type="InterPro" id="IPR036890">
    <property type="entry name" value="HATPase_C_sf"/>
</dbReference>
<evidence type="ECO:0000256" key="2">
    <source>
        <dbReference type="ARBA" id="ARBA00012438"/>
    </source>
</evidence>
<evidence type="ECO:0000256" key="7">
    <source>
        <dbReference type="ARBA" id="ARBA00022840"/>
    </source>
</evidence>
<evidence type="ECO:0000313" key="12">
    <source>
        <dbReference type="EMBL" id="NUW46025.1"/>
    </source>
</evidence>
<keyword evidence="3" id="KW-0597">Phosphoprotein</keyword>
<dbReference type="Proteomes" id="UP000546126">
    <property type="component" value="Unassembled WGS sequence"/>
</dbReference>
<feature type="transmembrane region" description="Helical" evidence="9">
    <location>
        <begin position="351"/>
        <end position="373"/>
    </location>
</feature>
<evidence type="ECO:0000256" key="9">
    <source>
        <dbReference type="SAM" id="Phobius"/>
    </source>
</evidence>
<dbReference type="GO" id="GO:0000155">
    <property type="term" value="F:phosphorelay sensor kinase activity"/>
    <property type="evidence" value="ECO:0007669"/>
    <property type="project" value="InterPro"/>
</dbReference>
<sequence length="635" mass="66354">MGVVSWTLLVGAMILYGIAVRRTAGAAAVAAGVIVVAVAGEAAMAGGSLRSVGGLALLSGGLVAITWAFGRSRRRSRVRRDARVAYRAARSAAWSAAADAERLRLAAEVHDTAAHRLTSIAVSAASALHLTDRRLQEDALSHAGQEGRLAAAELAVVENAVSDLATIDGLIGSWPELSLTYRRTVDHVSPQVAAAAYRVVREALTNAARYASGAQVWVGVRHDSGSLTVVIRDSGGEARHDDLGSGLGLTGLVTTVASCGGTFTAGPDGSGWTVCARFPVRAEVPSVRAEWWRGPRAWDAALVGLAFALSMGAALLPGGSTMVSTEQLTVLVPMFMMHAIPLWWRTRSPLWSLAAMVSVHPIAWAVWVAGWSSIPAGDLFLWGFWVELAQVYAFGVCRDRVGGLLAVLLVAAAGGLALAMGPGISGDRAAVWAVLALSVAVLAVPAWAMGAMVARMRARRREADGAAGDLYRQGLSAVARAERERIAAGLRRTASRHAEAVVVAAEEGRLSTVLDEARAGLGAVRGLLEELRRPLGADDPPPTLAGLAVLAARRMVAVHQIGDPRGLVPELEVGVFRVAQECSGRTVTVSFRHDGVLVGGATSRDARRRLHVLADAYGGALTVGTGGTVRVWLPR</sequence>
<keyword evidence="5" id="KW-0547">Nucleotide-binding</keyword>
<dbReference type="RefSeq" id="WP_175605491.1">
    <property type="nucleotide sequence ID" value="NZ_JABWGO010000014.1"/>
</dbReference>
<evidence type="ECO:0000256" key="4">
    <source>
        <dbReference type="ARBA" id="ARBA00022679"/>
    </source>
</evidence>
<dbReference type="EC" id="2.7.13.3" evidence="2"/>
<dbReference type="PANTHER" id="PTHR24421">
    <property type="entry name" value="NITRATE/NITRITE SENSOR PROTEIN NARX-RELATED"/>
    <property type="match status" value="1"/>
</dbReference>
<dbReference type="PANTHER" id="PTHR24421:SF10">
    <property type="entry name" value="NITRATE_NITRITE SENSOR PROTEIN NARQ"/>
    <property type="match status" value="1"/>
</dbReference>
<dbReference type="Gene3D" id="3.30.565.10">
    <property type="entry name" value="Histidine kinase-like ATPase, C-terminal domain"/>
    <property type="match status" value="1"/>
</dbReference>
<evidence type="ECO:0000259" key="10">
    <source>
        <dbReference type="Pfam" id="PF02518"/>
    </source>
</evidence>
<protein>
    <recommendedName>
        <fullName evidence="2">histidine kinase</fullName>
        <ecNumber evidence="2">2.7.13.3</ecNumber>
    </recommendedName>
</protein>
<comment type="caution">
    <text evidence="12">The sequence shown here is derived from an EMBL/GenBank/DDBJ whole genome shotgun (WGS) entry which is preliminary data.</text>
</comment>
<dbReference type="GO" id="GO:0016020">
    <property type="term" value="C:membrane"/>
    <property type="evidence" value="ECO:0007669"/>
    <property type="project" value="InterPro"/>
</dbReference>
<keyword evidence="8" id="KW-0902">Two-component regulatory system</keyword>
<keyword evidence="4" id="KW-0808">Transferase</keyword>
<dbReference type="GO" id="GO:0046983">
    <property type="term" value="F:protein dimerization activity"/>
    <property type="evidence" value="ECO:0007669"/>
    <property type="project" value="InterPro"/>
</dbReference>
<reference evidence="12 13" key="1">
    <citation type="submission" date="2020-06" db="EMBL/GenBank/DDBJ databases">
        <authorList>
            <person name="Chanama M."/>
        </authorList>
    </citation>
    <scope>NUCLEOTIDE SEQUENCE [LARGE SCALE GENOMIC DNA]</scope>
    <source>
        <strain evidence="12 13">TBRC6557</strain>
    </source>
</reference>
<feature type="transmembrane region" description="Helical" evidence="9">
    <location>
        <begin position="404"/>
        <end position="424"/>
    </location>
</feature>
<keyword evidence="9" id="KW-0472">Membrane</keyword>
<evidence type="ECO:0000256" key="6">
    <source>
        <dbReference type="ARBA" id="ARBA00022777"/>
    </source>
</evidence>
<feature type="domain" description="Signal transduction histidine kinase subgroup 3 dimerisation and phosphoacceptor" evidence="11">
    <location>
        <begin position="101"/>
        <end position="164"/>
    </location>
</feature>
<gene>
    <name evidence="12" type="ORF">HT134_38810</name>
</gene>
<keyword evidence="7" id="KW-0067">ATP-binding</keyword>
<feature type="transmembrane region" description="Helical" evidence="9">
    <location>
        <begin position="297"/>
        <end position="316"/>
    </location>
</feature>
<evidence type="ECO:0000256" key="8">
    <source>
        <dbReference type="ARBA" id="ARBA00023012"/>
    </source>
</evidence>
<proteinExistence type="predicted"/>
<organism evidence="12 13">
    <name type="scientific">Nonomuraea rhodomycinica</name>
    <dbReference type="NCBI Taxonomy" id="1712872"/>
    <lineage>
        <taxon>Bacteria</taxon>
        <taxon>Bacillati</taxon>
        <taxon>Actinomycetota</taxon>
        <taxon>Actinomycetes</taxon>
        <taxon>Streptosporangiales</taxon>
        <taxon>Streptosporangiaceae</taxon>
        <taxon>Nonomuraea</taxon>
    </lineage>
</organism>
<dbReference type="InterPro" id="IPR003594">
    <property type="entry name" value="HATPase_dom"/>
</dbReference>
<feature type="transmembrane region" description="Helical" evidence="9">
    <location>
        <begin position="48"/>
        <end position="70"/>
    </location>
</feature>
<keyword evidence="9" id="KW-1133">Transmembrane helix</keyword>
<name>A0A7Y6MGG3_9ACTN</name>
<keyword evidence="9" id="KW-0812">Transmembrane</keyword>
<dbReference type="InterPro" id="IPR011712">
    <property type="entry name" value="Sig_transdc_His_kin_sub3_dim/P"/>
</dbReference>
<comment type="catalytic activity">
    <reaction evidence="1">
        <text>ATP + protein L-histidine = ADP + protein N-phospho-L-histidine.</text>
        <dbReference type="EC" id="2.7.13.3"/>
    </reaction>
</comment>
<evidence type="ECO:0000259" key="11">
    <source>
        <dbReference type="Pfam" id="PF07730"/>
    </source>
</evidence>
<feature type="transmembrane region" description="Helical" evidence="9">
    <location>
        <begin position="328"/>
        <end position="344"/>
    </location>
</feature>
<dbReference type="SUPFAM" id="SSF55874">
    <property type="entry name" value="ATPase domain of HSP90 chaperone/DNA topoisomerase II/histidine kinase"/>
    <property type="match status" value="1"/>
</dbReference>
<dbReference type="Gene3D" id="1.20.5.1930">
    <property type="match status" value="1"/>
</dbReference>
<dbReference type="InterPro" id="IPR050482">
    <property type="entry name" value="Sensor_HK_TwoCompSys"/>
</dbReference>